<dbReference type="GO" id="GO:0005737">
    <property type="term" value="C:cytoplasm"/>
    <property type="evidence" value="ECO:0007669"/>
    <property type="project" value="UniProtKB-ARBA"/>
</dbReference>
<evidence type="ECO:0000256" key="2">
    <source>
        <dbReference type="ARBA" id="ARBA00022729"/>
    </source>
</evidence>
<protein>
    <recommendedName>
        <fullName evidence="5">Thioredoxin domain-containing protein</fullName>
    </recommendedName>
</protein>
<dbReference type="PRINTS" id="PR00421">
    <property type="entry name" value="THIOREDOXIN"/>
</dbReference>
<dbReference type="PANTHER" id="PTHR45672">
    <property type="entry name" value="PROTEIN DISULFIDE-ISOMERASE C17H9.14C-RELATED"/>
    <property type="match status" value="1"/>
</dbReference>
<keyword evidence="2 4" id="KW-0732">Signal</keyword>
<dbReference type="InterPro" id="IPR013766">
    <property type="entry name" value="Thioredoxin_domain"/>
</dbReference>
<evidence type="ECO:0000256" key="4">
    <source>
        <dbReference type="SAM" id="SignalP"/>
    </source>
</evidence>
<dbReference type="Proteomes" id="UP001516023">
    <property type="component" value="Unassembled WGS sequence"/>
</dbReference>
<dbReference type="InterPro" id="IPR051063">
    <property type="entry name" value="PDI"/>
</dbReference>
<dbReference type="Gene3D" id="3.40.30.10">
    <property type="entry name" value="Glutaredoxin"/>
    <property type="match status" value="1"/>
</dbReference>
<dbReference type="GO" id="GO:0012505">
    <property type="term" value="C:endomembrane system"/>
    <property type="evidence" value="ECO:0007669"/>
    <property type="project" value="UniProtKB-ARBA"/>
</dbReference>
<evidence type="ECO:0000256" key="1">
    <source>
        <dbReference type="ARBA" id="ARBA00006347"/>
    </source>
</evidence>
<feature type="signal peptide" evidence="4">
    <location>
        <begin position="1"/>
        <end position="17"/>
    </location>
</feature>
<dbReference type="EMBL" id="JABMIG020000003">
    <property type="protein sequence ID" value="KAL3805373.1"/>
    <property type="molecule type" value="Genomic_DNA"/>
</dbReference>
<accession>A0ABD3QYU5</accession>
<proteinExistence type="inferred from homology"/>
<dbReference type="PANTHER" id="PTHR45672:SF3">
    <property type="entry name" value="THIOREDOXIN DOMAIN-CONTAINING PROTEIN 5"/>
    <property type="match status" value="1"/>
</dbReference>
<dbReference type="PROSITE" id="PS00194">
    <property type="entry name" value="THIOREDOXIN_1"/>
    <property type="match status" value="1"/>
</dbReference>
<dbReference type="AlphaFoldDB" id="A0ABD3QYU5"/>
<keyword evidence="7" id="KW-1185">Reference proteome</keyword>
<dbReference type="SUPFAM" id="SSF52833">
    <property type="entry name" value="Thioredoxin-like"/>
    <property type="match status" value="1"/>
</dbReference>
<name>A0ABD3QYU5_9STRA</name>
<feature type="domain" description="Thioredoxin" evidence="5">
    <location>
        <begin position="1"/>
        <end position="122"/>
    </location>
</feature>
<comment type="similarity">
    <text evidence="1">Belongs to the protein disulfide isomerase family.</text>
</comment>
<organism evidence="6 7">
    <name type="scientific">Cyclotella cryptica</name>
    <dbReference type="NCBI Taxonomy" id="29204"/>
    <lineage>
        <taxon>Eukaryota</taxon>
        <taxon>Sar</taxon>
        <taxon>Stramenopiles</taxon>
        <taxon>Ochrophyta</taxon>
        <taxon>Bacillariophyta</taxon>
        <taxon>Coscinodiscophyceae</taxon>
        <taxon>Thalassiosirophycidae</taxon>
        <taxon>Stephanodiscales</taxon>
        <taxon>Stephanodiscaceae</taxon>
        <taxon>Cyclotella</taxon>
    </lineage>
</organism>
<reference evidence="6 7" key="1">
    <citation type="journal article" date="2020" name="G3 (Bethesda)">
        <title>Improved Reference Genome for Cyclotella cryptica CCMP332, a Model for Cell Wall Morphogenesis, Salinity Adaptation, and Lipid Production in Diatoms (Bacillariophyta).</title>
        <authorList>
            <person name="Roberts W.R."/>
            <person name="Downey K.M."/>
            <person name="Ruck E.C."/>
            <person name="Traller J.C."/>
            <person name="Alverson A.J."/>
        </authorList>
    </citation>
    <scope>NUCLEOTIDE SEQUENCE [LARGE SCALE GENOMIC DNA]</scope>
    <source>
        <strain evidence="6 7">CCMP332</strain>
    </source>
</reference>
<evidence type="ECO:0000313" key="6">
    <source>
        <dbReference type="EMBL" id="KAL3805373.1"/>
    </source>
</evidence>
<dbReference type="Pfam" id="PF00085">
    <property type="entry name" value="Thioredoxin"/>
    <property type="match status" value="1"/>
</dbReference>
<dbReference type="InterPro" id="IPR036249">
    <property type="entry name" value="Thioredoxin-like_sf"/>
</dbReference>
<sequence length="219" mass="24588">MMKQLVYFLALATSVSGVELTPDNWEAETTGKTVFIKFFAPWCGHCKAMAPDWEKLMADFEGSATQLVAEFDCTADGHQAMCEEYGVQGFPTLKYGDPSDLQDYQGPRQYEELKAFADENLKPVCSVANIDLCEGEKKEMIEKFLKMSEDDLTKLIEAEDEKIASAQANFEAELETLQDTYQNLQAEMQMGIEEIKKGGLSLMKSVLKSKELSEVKDEL</sequence>
<comment type="caution">
    <text evidence="6">The sequence shown here is derived from an EMBL/GenBank/DDBJ whole genome shotgun (WGS) entry which is preliminary data.</text>
</comment>
<dbReference type="PROSITE" id="PS51352">
    <property type="entry name" value="THIOREDOXIN_2"/>
    <property type="match status" value="1"/>
</dbReference>
<gene>
    <name evidence="6" type="ORF">HJC23_009080</name>
</gene>
<keyword evidence="3" id="KW-0175">Coiled coil</keyword>
<dbReference type="CDD" id="cd02961">
    <property type="entry name" value="PDI_a_family"/>
    <property type="match status" value="1"/>
</dbReference>
<feature type="coiled-coil region" evidence="3">
    <location>
        <begin position="149"/>
        <end position="194"/>
    </location>
</feature>
<dbReference type="InterPro" id="IPR017937">
    <property type="entry name" value="Thioredoxin_CS"/>
</dbReference>
<evidence type="ECO:0000259" key="5">
    <source>
        <dbReference type="PROSITE" id="PS51352"/>
    </source>
</evidence>
<feature type="chain" id="PRO_5044793738" description="Thioredoxin domain-containing protein" evidence="4">
    <location>
        <begin position="18"/>
        <end position="219"/>
    </location>
</feature>
<evidence type="ECO:0000256" key="3">
    <source>
        <dbReference type="SAM" id="Coils"/>
    </source>
</evidence>
<evidence type="ECO:0000313" key="7">
    <source>
        <dbReference type="Proteomes" id="UP001516023"/>
    </source>
</evidence>